<comment type="caution">
    <text evidence="7">The sequence shown here is derived from an EMBL/GenBank/DDBJ whole genome shotgun (WGS) entry which is preliminary data.</text>
</comment>
<dbReference type="InterPro" id="IPR036259">
    <property type="entry name" value="MFS_trans_sf"/>
</dbReference>
<protein>
    <recommendedName>
        <fullName evidence="9">Bacteriochlorophyll synthase</fullName>
    </recommendedName>
</protein>
<dbReference type="GO" id="GO:0016020">
    <property type="term" value="C:membrane"/>
    <property type="evidence" value="ECO:0007669"/>
    <property type="project" value="UniProtKB-SubCell"/>
</dbReference>
<keyword evidence="4 6" id="KW-1133">Transmembrane helix</keyword>
<proteinExistence type="inferred from homology"/>
<evidence type="ECO:0008006" key="9">
    <source>
        <dbReference type="Google" id="ProtNLM"/>
    </source>
</evidence>
<dbReference type="Proteomes" id="UP000030826">
    <property type="component" value="Unassembled WGS sequence"/>
</dbReference>
<dbReference type="CDD" id="cd06176">
    <property type="entry name" value="MFS_BCD_PucC-like"/>
    <property type="match status" value="1"/>
</dbReference>
<dbReference type="SUPFAM" id="SSF103473">
    <property type="entry name" value="MFS general substrate transporter"/>
    <property type="match status" value="1"/>
</dbReference>
<keyword evidence="5 6" id="KW-0472">Membrane</keyword>
<evidence type="ECO:0000256" key="5">
    <source>
        <dbReference type="ARBA" id="ARBA00023136"/>
    </source>
</evidence>
<name>A0A0B1Q494_9HYPH</name>
<evidence type="ECO:0000313" key="8">
    <source>
        <dbReference type="Proteomes" id="UP000030826"/>
    </source>
</evidence>
<dbReference type="Pfam" id="PF03209">
    <property type="entry name" value="PUCC"/>
    <property type="match status" value="1"/>
</dbReference>
<feature type="transmembrane region" description="Helical" evidence="6">
    <location>
        <begin position="363"/>
        <end position="390"/>
    </location>
</feature>
<dbReference type="Gene3D" id="1.20.1250.20">
    <property type="entry name" value="MFS general substrate transporter like domains"/>
    <property type="match status" value="1"/>
</dbReference>
<dbReference type="InterPro" id="IPR026036">
    <property type="entry name" value="PucC"/>
</dbReference>
<comment type="subcellular location">
    <subcellularLocation>
        <location evidence="1">Membrane</location>
        <topology evidence="1">Multi-pass membrane protein</topology>
    </subcellularLocation>
</comment>
<dbReference type="InterPro" id="IPR004896">
    <property type="entry name" value="PucC-rel"/>
</dbReference>
<evidence type="ECO:0000256" key="4">
    <source>
        <dbReference type="ARBA" id="ARBA00022989"/>
    </source>
</evidence>
<dbReference type="STRING" id="370622.LA66_12125"/>
<dbReference type="PANTHER" id="PTHR23538">
    <property type="entry name" value="44.5 KD BACTERIOCHLOROPHYLL SYNTHASE SUBUNIT"/>
    <property type="match status" value="1"/>
</dbReference>
<evidence type="ECO:0000256" key="3">
    <source>
        <dbReference type="ARBA" id="ARBA00022692"/>
    </source>
</evidence>
<organism evidence="7 8">
    <name type="scientific">Aureimonas altamirensis</name>
    <dbReference type="NCBI Taxonomy" id="370622"/>
    <lineage>
        <taxon>Bacteria</taxon>
        <taxon>Pseudomonadati</taxon>
        <taxon>Pseudomonadota</taxon>
        <taxon>Alphaproteobacteria</taxon>
        <taxon>Hyphomicrobiales</taxon>
        <taxon>Aurantimonadaceae</taxon>
        <taxon>Aureimonas</taxon>
    </lineage>
</organism>
<evidence type="ECO:0000256" key="6">
    <source>
        <dbReference type="SAM" id="Phobius"/>
    </source>
</evidence>
<evidence type="ECO:0000256" key="2">
    <source>
        <dbReference type="ARBA" id="ARBA00008412"/>
    </source>
</evidence>
<keyword evidence="3 6" id="KW-0812">Transmembrane</keyword>
<dbReference type="PANTHER" id="PTHR23538:SF1">
    <property type="entry name" value="44.5 KD BACTERIOCHLOROPHYLL SYNTHASE SUBUNIT"/>
    <property type="match status" value="1"/>
</dbReference>
<feature type="transmembrane region" description="Helical" evidence="6">
    <location>
        <begin position="325"/>
        <end position="351"/>
    </location>
</feature>
<sequence length="444" mass="45100">MRMTPGWLTIARLALIQTAIGAVVVLTTSTLNRVMVVELALPATLPSLLIAVYYAVQLTRPRFGHGSDVGMRRTPWIVGGVALLAVGGVAAAAATGLLEHHRLPGLALGIMAFAAIGAGAGAAGTALLTLTASIVSPAARGPAATAMFTMMIAGFALTTAAASRLLDPFSTLRLVAVTAMVGALAWLVALLAAWRLEDTFPEARADGAPSPFRQALAVVWGESGTRRFALFVFASMLGYSGQDVVLEPFGGLAFGLTLAETTHLSAWQNGGIFCGMVLTAIAGGLLGRRYPGTLRVTAIAGAVLSALCLSFLSVGPYVGMTGETIFPVAAVLGIGLGAFTISAIGAMMAMANAGADGRAGLRMGVWGAAQALAFGLGGLVAGICVDLVALATGRMVVGYGVVFAGQALLFALAAVQARKAIRLTGATATSAFRASRSRIGQRQT</sequence>
<dbReference type="AlphaFoldDB" id="A0A0B1Q494"/>
<feature type="transmembrane region" description="Helical" evidence="6">
    <location>
        <begin position="266"/>
        <end position="286"/>
    </location>
</feature>
<dbReference type="EMBL" id="JRFJ01000003">
    <property type="protein sequence ID" value="KHJ54206.1"/>
    <property type="molecule type" value="Genomic_DNA"/>
</dbReference>
<reference evidence="7 8" key="1">
    <citation type="submission" date="2014-09" db="EMBL/GenBank/DDBJ databases">
        <title>Isolation and characterization of Aurantimonas altamirensis ON-56566 from clinical sample following a dog bite.</title>
        <authorList>
            <person name="Eshaghi A."/>
            <person name="Li A."/>
            <person name="Shahinas D."/>
            <person name="Bahn P."/>
            <person name="Kus J.V."/>
            <person name="Patel S.N."/>
        </authorList>
    </citation>
    <scope>NUCLEOTIDE SEQUENCE [LARGE SCALE GENOMIC DNA]</scope>
    <source>
        <strain evidence="7 8">ON-56566</strain>
    </source>
</reference>
<feature type="transmembrane region" description="Helical" evidence="6">
    <location>
        <begin position="298"/>
        <end position="319"/>
    </location>
</feature>
<comment type="similarity">
    <text evidence="2">Belongs to the PucC family.</text>
</comment>
<feature type="transmembrane region" description="Helical" evidence="6">
    <location>
        <begin position="228"/>
        <end position="246"/>
    </location>
</feature>
<gene>
    <name evidence="7" type="ORF">LA66_12125</name>
</gene>
<feature type="transmembrane region" description="Helical" evidence="6">
    <location>
        <begin position="396"/>
        <end position="415"/>
    </location>
</feature>
<evidence type="ECO:0000313" key="7">
    <source>
        <dbReference type="EMBL" id="KHJ54206.1"/>
    </source>
</evidence>
<evidence type="ECO:0000256" key="1">
    <source>
        <dbReference type="ARBA" id="ARBA00004141"/>
    </source>
</evidence>
<accession>A0A0B1Q494</accession>
<feature type="transmembrane region" description="Helical" evidence="6">
    <location>
        <begin position="172"/>
        <end position="194"/>
    </location>
</feature>
<feature type="transmembrane region" description="Helical" evidence="6">
    <location>
        <begin position="147"/>
        <end position="166"/>
    </location>
</feature>
<feature type="transmembrane region" description="Helical" evidence="6">
    <location>
        <begin position="110"/>
        <end position="135"/>
    </location>
</feature>
<feature type="transmembrane region" description="Helical" evidence="6">
    <location>
        <begin position="76"/>
        <end position="98"/>
    </location>
</feature>
<feature type="transmembrane region" description="Helical" evidence="6">
    <location>
        <begin position="37"/>
        <end position="56"/>
    </location>
</feature>
<dbReference type="RefSeq" id="WP_039193397.1">
    <property type="nucleotide sequence ID" value="NZ_JRFJ01000003.1"/>
</dbReference>
<dbReference type="OrthoDB" id="5800821at2"/>